<dbReference type="Gene3D" id="2.60.120.200">
    <property type="match status" value="1"/>
</dbReference>
<keyword evidence="5" id="KW-1185">Reference proteome</keyword>
<proteinExistence type="inferred from homology"/>
<evidence type="ECO:0000313" key="4">
    <source>
        <dbReference type="EMBL" id="MFC5995651.1"/>
    </source>
</evidence>
<dbReference type="PANTHER" id="PTHR10963:SF55">
    <property type="entry name" value="GLYCOSIDE HYDROLASE FAMILY 16 PROTEIN"/>
    <property type="match status" value="1"/>
</dbReference>
<dbReference type="GO" id="GO:0016787">
    <property type="term" value="F:hydrolase activity"/>
    <property type="evidence" value="ECO:0007669"/>
    <property type="project" value="UniProtKB-KW"/>
</dbReference>
<dbReference type="Proteomes" id="UP001596302">
    <property type="component" value="Unassembled WGS sequence"/>
</dbReference>
<accession>A0ABW1J497</accession>
<comment type="similarity">
    <text evidence="1">Belongs to the glycosyl hydrolase 16 family.</text>
</comment>
<dbReference type="InterPro" id="IPR050546">
    <property type="entry name" value="Glycosyl_Hydrlase_16"/>
</dbReference>
<dbReference type="SUPFAM" id="SSF49899">
    <property type="entry name" value="Concanavalin A-like lectins/glucanases"/>
    <property type="match status" value="1"/>
</dbReference>
<dbReference type="CDD" id="cd00413">
    <property type="entry name" value="Glyco_hydrolase_16"/>
    <property type="match status" value="1"/>
</dbReference>
<gene>
    <name evidence="4" type="ORF">ACFQE5_15655</name>
</gene>
<evidence type="ECO:0000256" key="1">
    <source>
        <dbReference type="ARBA" id="ARBA00006865"/>
    </source>
</evidence>
<sequence>MTINEIEKLIRRYLTTGVAVVVIVTGPGAQTPDLRGVPGDPQVVTVDPTPVGTTPSDGITDPRRHPGTSSAPPTTPGTPPPTEPDTGLRGTGGDPATATAGTTAAERFGWGVPNRVEEFHGVADRWSIYDGPGHAGQGTRSPSAVSVADGILTITGDSSGTTAGMAWLPGQMYGRWEGRVRAPASDPSYNALLLLWPDAENFPIGGEIDFMEMMDHTRQTTNMFLHYGADNSQISGEVEIDATQWHNWALEWTPEAITAFVDGQEWFRTTDTGIFPPGPMHLCIQLDWFPHGSTPRESRMEVDWVRQYSLDGGPAARYHPLPGVGSQRAHSDRAIESPDRLDSPGEKPWEARTSSPSRSWPRRSRRGGPVAGWFSPRSR</sequence>
<feature type="compositionally biased region" description="Basic and acidic residues" evidence="2">
    <location>
        <begin position="329"/>
        <end position="350"/>
    </location>
</feature>
<feature type="compositionally biased region" description="Low complexity" evidence="2">
    <location>
        <begin position="36"/>
        <end position="58"/>
    </location>
</feature>
<dbReference type="PANTHER" id="PTHR10963">
    <property type="entry name" value="GLYCOSYL HYDROLASE-RELATED"/>
    <property type="match status" value="1"/>
</dbReference>
<evidence type="ECO:0000256" key="2">
    <source>
        <dbReference type="SAM" id="MobiDB-lite"/>
    </source>
</evidence>
<dbReference type="InterPro" id="IPR000757">
    <property type="entry name" value="Beta-glucanase-like"/>
</dbReference>
<feature type="region of interest" description="Disordered" evidence="2">
    <location>
        <begin position="28"/>
        <end position="99"/>
    </location>
</feature>
<organism evidence="4 5">
    <name type="scientific">Pseudonocardia hispaniensis</name>
    <dbReference type="NCBI Taxonomy" id="904933"/>
    <lineage>
        <taxon>Bacteria</taxon>
        <taxon>Bacillati</taxon>
        <taxon>Actinomycetota</taxon>
        <taxon>Actinomycetes</taxon>
        <taxon>Pseudonocardiales</taxon>
        <taxon>Pseudonocardiaceae</taxon>
        <taxon>Pseudonocardia</taxon>
    </lineage>
</organism>
<dbReference type="PROSITE" id="PS51762">
    <property type="entry name" value="GH16_2"/>
    <property type="match status" value="1"/>
</dbReference>
<evidence type="ECO:0000313" key="5">
    <source>
        <dbReference type="Proteomes" id="UP001596302"/>
    </source>
</evidence>
<dbReference type="RefSeq" id="WP_379585823.1">
    <property type="nucleotide sequence ID" value="NZ_JBHSQW010000033.1"/>
</dbReference>
<dbReference type="EMBL" id="JBHSQW010000033">
    <property type="protein sequence ID" value="MFC5995651.1"/>
    <property type="molecule type" value="Genomic_DNA"/>
</dbReference>
<feature type="compositionally biased region" description="Pro residues" evidence="2">
    <location>
        <begin position="73"/>
        <end position="83"/>
    </location>
</feature>
<feature type="domain" description="GH16" evidence="3">
    <location>
        <begin position="73"/>
        <end position="313"/>
    </location>
</feature>
<dbReference type="InterPro" id="IPR013320">
    <property type="entry name" value="ConA-like_dom_sf"/>
</dbReference>
<keyword evidence="4" id="KW-0378">Hydrolase</keyword>
<protein>
    <submittedName>
        <fullName evidence="4">Glycoside hydrolase family 16 protein</fullName>
    </submittedName>
</protein>
<dbReference type="Pfam" id="PF00722">
    <property type="entry name" value="Glyco_hydro_16"/>
    <property type="match status" value="1"/>
</dbReference>
<comment type="caution">
    <text evidence="4">The sequence shown here is derived from an EMBL/GenBank/DDBJ whole genome shotgun (WGS) entry which is preliminary data.</text>
</comment>
<feature type="region of interest" description="Disordered" evidence="2">
    <location>
        <begin position="316"/>
        <end position="379"/>
    </location>
</feature>
<name>A0ABW1J497_9PSEU</name>
<evidence type="ECO:0000259" key="3">
    <source>
        <dbReference type="PROSITE" id="PS51762"/>
    </source>
</evidence>
<reference evidence="5" key="1">
    <citation type="journal article" date="2019" name="Int. J. Syst. Evol. Microbiol.">
        <title>The Global Catalogue of Microorganisms (GCM) 10K type strain sequencing project: providing services to taxonomists for standard genome sequencing and annotation.</title>
        <authorList>
            <consortium name="The Broad Institute Genomics Platform"/>
            <consortium name="The Broad Institute Genome Sequencing Center for Infectious Disease"/>
            <person name="Wu L."/>
            <person name="Ma J."/>
        </authorList>
    </citation>
    <scope>NUCLEOTIDE SEQUENCE [LARGE SCALE GENOMIC DNA]</scope>
    <source>
        <strain evidence="5">CCM 8391</strain>
    </source>
</reference>